<evidence type="ECO:0000313" key="2">
    <source>
        <dbReference type="Proteomes" id="UP000031671"/>
    </source>
</evidence>
<gene>
    <name evidence="1" type="ORF">JCM19231_313</name>
</gene>
<organism evidence="1 2">
    <name type="scientific">Vibrio ishigakensis</name>
    <dbReference type="NCBI Taxonomy" id="1481914"/>
    <lineage>
        <taxon>Bacteria</taxon>
        <taxon>Pseudomonadati</taxon>
        <taxon>Pseudomonadota</taxon>
        <taxon>Gammaproteobacteria</taxon>
        <taxon>Vibrionales</taxon>
        <taxon>Vibrionaceae</taxon>
        <taxon>Vibrio</taxon>
    </lineage>
</organism>
<keyword evidence="2" id="KW-1185">Reference proteome</keyword>
<reference evidence="1 2" key="2">
    <citation type="submission" date="2015-01" db="EMBL/GenBank/DDBJ databases">
        <authorList>
            <consortium name="NBRP consortium"/>
            <person name="Sawabe T."/>
            <person name="Meirelles P."/>
            <person name="Feng G."/>
            <person name="Sayaka M."/>
            <person name="Hattori M."/>
            <person name="Ohkuma M."/>
        </authorList>
    </citation>
    <scope>NUCLEOTIDE SEQUENCE [LARGE SCALE GENOMIC DNA]</scope>
    <source>
        <strain evidence="2">JCM 19231</strain>
    </source>
</reference>
<comment type="caution">
    <text evidence="1">The sequence shown here is derived from an EMBL/GenBank/DDBJ whole genome shotgun (WGS) entry which is preliminary data.</text>
</comment>
<dbReference type="Proteomes" id="UP000031671">
    <property type="component" value="Unassembled WGS sequence"/>
</dbReference>
<dbReference type="EMBL" id="BBRZ01000030">
    <property type="protein sequence ID" value="GAM56486.1"/>
    <property type="molecule type" value="Genomic_DNA"/>
</dbReference>
<sequence length="49" mass="5292">MKLKPIQFVLAGAIFGFTMNSLYHYSANANEIASSSSSLFSECTISKEG</sequence>
<name>A0A0B8NRE7_9VIBR</name>
<reference evidence="1 2" key="1">
    <citation type="submission" date="2015-01" db="EMBL/GenBank/DDBJ databases">
        <title>Vibrio sp. C1 JCM 19231 whole genome shotgun sequence.</title>
        <authorList>
            <person name="Sawabe T."/>
            <person name="Meirelles P."/>
            <person name="Feng G."/>
            <person name="Sayaka M."/>
            <person name="Hattori M."/>
            <person name="Ohkuma M."/>
        </authorList>
    </citation>
    <scope>NUCLEOTIDE SEQUENCE [LARGE SCALE GENOMIC DNA]</scope>
    <source>
        <strain evidence="2">JCM 19231</strain>
    </source>
</reference>
<proteinExistence type="predicted"/>
<evidence type="ECO:0000313" key="1">
    <source>
        <dbReference type="EMBL" id="GAM56486.1"/>
    </source>
</evidence>
<protein>
    <submittedName>
        <fullName evidence="1">Uncharacterized protein</fullName>
    </submittedName>
</protein>
<dbReference type="AlphaFoldDB" id="A0A0B8NRE7"/>
<accession>A0A0B8NRE7</accession>